<feature type="region of interest" description="Disordered" evidence="1">
    <location>
        <begin position="32"/>
        <end position="58"/>
    </location>
</feature>
<sequence length="58" mass="6244">MTTALASADASRIAGRTTVRWVDCSHKLGPLPCMNHKPHKGNGRGCVHHSTSGFQDDE</sequence>
<dbReference type="RefSeq" id="WP_214056126.1">
    <property type="nucleotide sequence ID" value="NZ_BAAAHS010000007.1"/>
</dbReference>
<accession>A0ABX8EPF1</accession>
<protein>
    <submittedName>
        <fullName evidence="2">Uncharacterized protein</fullName>
    </submittedName>
</protein>
<proteinExistence type="predicted"/>
<reference evidence="2 3" key="1">
    <citation type="submission" date="2021-05" db="EMBL/GenBank/DDBJ databases">
        <title>Complete genome of Nocardioides aquaticus KCTC 9944T isolated from meromictic and hypersaline Ekho Lake, Antarctica.</title>
        <authorList>
            <person name="Hwang K."/>
            <person name="Kim K.M."/>
            <person name="Choe H."/>
        </authorList>
    </citation>
    <scope>NUCLEOTIDE SEQUENCE [LARGE SCALE GENOMIC DNA]</scope>
    <source>
        <strain evidence="2 3">KCTC 9944</strain>
    </source>
</reference>
<dbReference type="Proteomes" id="UP000679307">
    <property type="component" value="Chromosome"/>
</dbReference>
<organism evidence="2 3">
    <name type="scientific">Nocardioides aquaticus</name>
    <dbReference type="NCBI Taxonomy" id="160826"/>
    <lineage>
        <taxon>Bacteria</taxon>
        <taxon>Bacillati</taxon>
        <taxon>Actinomycetota</taxon>
        <taxon>Actinomycetes</taxon>
        <taxon>Propionibacteriales</taxon>
        <taxon>Nocardioidaceae</taxon>
        <taxon>Nocardioides</taxon>
    </lineage>
</organism>
<dbReference type="EMBL" id="CP075371">
    <property type="protein sequence ID" value="QVT80598.1"/>
    <property type="molecule type" value="Genomic_DNA"/>
</dbReference>
<keyword evidence="3" id="KW-1185">Reference proteome</keyword>
<evidence type="ECO:0000313" key="2">
    <source>
        <dbReference type="EMBL" id="QVT80598.1"/>
    </source>
</evidence>
<evidence type="ECO:0000313" key="3">
    <source>
        <dbReference type="Proteomes" id="UP000679307"/>
    </source>
</evidence>
<feature type="compositionally biased region" description="Polar residues" evidence="1">
    <location>
        <begin position="49"/>
        <end position="58"/>
    </location>
</feature>
<gene>
    <name evidence="2" type="ORF">ENKNEFLB_02997</name>
</gene>
<name>A0ABX8EPF1_9ACTN</name>
<evidence type="ECO:0000256" key="1">
    <source>
        <dbReference type="SAM" id="MobiDB-lite"/>
    </source>
</evidence>